<reference evidence="2" key="1">
    <citation type="submission" date="2023-03" db="EMBL/GenBank/DDBJ databases">
        <title>Massive genome expansion in bonnet fungi (Mycena s.s.) driven by repeated elements and novel gene families across ecological guilds.</title>
        <authorList>
            <consortium name="Lawrence Berkeley National Laboratory"/>
            <person name="Harder C.B."/>
            <person name="Miyauchi S."/>
            <person name="Viragh M."/>
            <person name="Kuo A."/>
            <person name="Thoen E."/>
            <person name="Andreopoulos B."/>
            <person name="Lu D."/>
            <person name="Skrede I."/>
            <person name="Drula E."/>
            <person name="Henrissat B."/>
            <person name="Morin E."/>
            <person name="Kohler A."/>
            <person name="Barry K."/>
            <person name="LaButti K."/>
            <person name="Morin E."/>
            <person name="Salamov A."/>
            <person name="Lipzen A."/>
            <person name="Mereny Z."/>
            <person name="Hegedus B."/>
            <person name="Baldrian P."/>
            <person name="Stursova M."/>
            <person name="Weitz H."/>
            <person name="Taylor A."/>
            <person name="Grigoriev I.V."/>
            <person name="Nagy L.G."/>
            <person name="Martin F."/>
            <person name="Kauserud H."/>
        </authorList>
    </citation>
    <scope>NUCLEOTIDE SEQUENCE</scope>
    <source>
        <strain evidence="2">CBHHK002</strain>
    </source>
</reference>
<feature type="compositionally biased region" description="Gly residues" evidence="1">
    <location>
        <begin position="30"/>
        <end position="49"/>
    </location>
</feature>
<feature type="region of interest" description="Disordered" evidence="1">
    <location>
        <begin position="242"/>
        <end position="275"/>
    </location>
</feature>
<dbReference type="InterPro" id="IPR027417">
    <property type="entry name" value="P-loop_NTPase"/>
</dbReference>
<dbReference type="InterPro" id="IPR053137">
    <property type="entry name" value="NLR-like"/>
</dbReference>
<name>A0AAD6ZA87_9AGAR</name>
<evidence type="ECO:0000313" key="3">
    <source>
        <dbReference type="Proteomes" id="UP001218218"/>
    </source>
</evidence>
<evidence type="ECO:0000313" key="2">
    <source>
        <dbReference type="EMBL" id="KAJ7312647.1"/>
    </source>
</evidence>
<proteinExistence type="predicted"/>
<dbReference type="Pfam" id="PF13424">
    <property type="entry name" value="TPR_12"/>
    <property type="match status" value="1"/>
</dbReference>
<dbReference type="Pfam" id="PF13374">
    <property type="entry name" value="TPR_10"/>
    <property type="match status" value="3"/>
</dbReference>
<comment type="caution">
    <text evidence="2">The sequence shown here is derived from an EMBL/GenBank/DDBJ whole genome shotgun (WGS) entry which is preliminary data.</text>
</comment>
<evidence type="ECO:0000256" key="1">
    <source>
        <dbReference type="SAM" id="MobiDB-lite"/>
    </source>
</evidence>
<feature type="region of interest" description="Disordered" evidence="1">
    <location>
        <begin position="29"/>
        <end position="49"/>
    </location>
</feature>
<dbReference type="EMBL" id="JARIHO010000071">
    <property type="protein sequence ID" value="KAJ7312647.1"/>
    <property type="molecule type" value="Genomic_DNA"/>
</dbReference>
<dbReference type="Gene3D" id="3.40.50.300">
    <property type="entry name" value="P-loop containing nucleotide triphosphate hydrolases"/>
    <property type="match status" value="1"/>
</dbReference>
<dbReference type="Proteomes" id="UP001218218">
    <property type="component" value="Unassembled WGS sequence"/>
</dbReference>
<dbReference type="PANTHER" id="PTHR46082:SF6">
    <property type="entry name" value="AAA+ ATPASE DOMAIN-CONTAINING PROTEIN-RELATED"/>
    <property type="match status" value="1"/>
</dbReference>
<keyword evidence="3" id="KW-1185">Reference proteome</keyword>
<sequence length="1011" mass="111510">MPQQTSMLSFQQVEGTMLSQDKLIKLSITGGQGGPGGQGCSEGATGGHGADGFGPTLNITAQQLNLSTLASEQASQQDKIRAAQIGIKCPLPSRKFQGRQHILNKMHDFFTANPATQKIYLLHELGGAGKTQIALPFIKDSPFRWCQSPTRAGVGGRGQSRRPHNKTAYQWSMISTIDGEKDVQTHPGGSAFSSEGRVAGRRVVGSGRPAGGGRRAISGIRSLAATHEQLIIGWTGDINVSSPAQIPSTPTSDPAATESPTDKGRTVPSSTVSPALHASLRTTLQSYQPKESDPDNDWKTEHFTSTCIRVCGYEATPHGIDAEGHIMAVMHCHVAWTRRGWEGICHLPLDDRLAQTRAADQRARHKHQQRVWESGFCTGASLVSRAFLVSWTFCFGLCILCGDGALPRDADGVRDRHDGMGWVEAGGNDESRTCRALCGGGASKSVKATQSGQGVVITDRLNALCLSNPSLTELSSFSDIFFIDTSTITTIETGLKNIAVLNHFGTSQQDGLLWLTNNIKEWLLVLDNADDPNINLQDFIPECEHGNIIITSRNPRLCVYAGSDSLVSDMEEADAMALLLKTAGQKATAHKEQIAAEIVKAGAFISKSRNLGNYLQLYATNQARLLSEKPVQSQEHYKQPVYTTWQMSFDRLSPLAAMLLQHCSFLHFNGISEAIFSYVANYPFYSSGPSKGELSEIVQFLSHFRGPAGKWDSLQFAFTMNEVKSYSLISFDEETNLFSVHPLVHVWCQEKTSSPEKCMLTTGTHLALPFRYYYGLLFHEAGKYKHAVRMLETVLEEYKQILGDNHPDTISAMSDLGLTCWQLGDYQNAKDLGVTVLEKRKHILDEDHPDTITAMGNLGGTYHHLGDYQDAKGLEVFVLEKRKQILGEDHPGTILTMGNLGNTYWHLGDYQNAKDLQVIVLEKRKQILGEDHPDTIWAIGNLATTYWHLKEYRKAEELEVIVLKRKQILGDTHPDTLPARHNLYSNLGDHQKAQELENSVEEQKYTLESHL</sequence>
<accession>A0AAD6ZA87</accession>
<feature type="compositionally biased region" description="Polar residues" evidence="1">
    <location>
        <begin position="242"/>
        <end position="254"/>
    </location>
</feature>
<organism evidence="2 3">
    <name type="scientific">Mycena albidolilacea</name>
    <dbReference type="NCBI Taxonomy" id="1033008"/>
    <lineage>
        <taxon>Eukaryota</taxon>
        <taxon>Fungi</taxon>
        <taxon>Dikarya</taxon>
        <taxon>Basidiomycota</taxon>
        <taxon>Agaricomycotina</taxon>
        <taxon>Agaricomycetes</taxon>
        <taxon>Agaricomycetidae</taxon>
        <taxon>Agaricales</taxon>
        <taxon>Marasmiineae</taxon>
        <taxon>Mycenaceae</taxon>
        <taxon>Mycena</taxon>
    </lineage>
</organism>
<dbReference type="AlphaFoldDB" id="A0AAD6ZA87"/>
<dbReference type="Gene3D" id="1.25.40.10">
    <property type="entry name" value="Tetratricopeptide repeat domain"/>
    <property type="match status" value="2"/>
</dbReference>
<dbReference type="SUPFAM" id="SSF48452">
    <property type="entry name" value="TPR-like"/>
    <property type="match status" value="2"/>
</dbReference>
<dbReference type="PANTHER" id="PTHR46082">
    <property type="entry name" value="ATP/GTP-BINDING PROTEIN-RELATED"/>
    <property type="match status" value="1"/>
</dbReference>
<evidence type="ECO:0008006" key="4">
    <source>
        <dbReference type="Google" id="ProtNLM"/>
    </source>
</evidence>
<protein>
    <recommendedName>
        <fullName evidence="4">Kinesin light chain</fullName>
    </recommendedName>
</protein>
<dbReference type="SUPFAM" id="SSF52540">
    <property type="entry name" value="P-loop containing nucleoside triphosphate hydrolases"/>
    <property type="match status" value="1"/>
</dbReference>
<gene>
    <name evidence="2" type="ORF">DFH08DRAFT_822090</name>
</gene>
<dbReference type="InterPro" id="IPR011990">
    <property type="entry name" value="TPR-like_helical_dom_sf"/>
</dbReference>